<dbReference type="Proteomes" id="UP001175211">
    <property type="component" value="Unassembled WGS sequence"/>
</dbReference>
<proteinExistence type="predicted"/>
<reference evidence="1" key="1">
    <citation type="submission" date="2023-06" db="EMBL/GenBank/DDBJ databases">
        <authorList>
            <consortium name="Lawrence Berkeley National Laboratory"/>
            <person name="Ahrendt S."/>
            <person name="Sahu N."/>
            <person name="Indic B."/>
            <person name="Wong-Bajracharya J."/>
            <person name="Merenyi Z."/>
            <person name="Ke H.-M."/>
            <person name="Monk M."/>
            <person name="Kocsube S."/>
            <person name="Drula E."/>
            <person name="Lipzen A."/>
            <person name="Balint B."/>
            <person name="Henrissat B."/>
            <person name="Andreopoulos B."/>
            <person name="Martin F.M."/>
            <person name="Harder C.B."/>
            <person name="Rigling D."/>
            <person name="Ford K.L."/>
            <person name="Foster G.D."/>
            <person name="Pangilinan J."/>
            <person name="Papanicolaou A."/>
            <person name="Barry K."/>
            <person name="LaButti K."/>
            <person name="Viragh M."/>
            <person name="Koriabine M."/>
            <person name="Yan M."/>
            <person name="Riley R."/>
            <person name="Champramary S."/>
            <person name="Plett K.L."/>
            <person name="Tsai I.J."/>
            <person name="Slot J."/>
            <person name="Sipos G."/>
            <person name="Plett J."/>
            <person name="Nagy L.G."/>
            <person name="Grigoriev I.V."/>
        </authorList>
    </citation>
    <scope>NUCLEOTIDE SEQUENCE</scope>
    <source>
        <strain evidence="1">CCBAS 213</strain>
    </source>
</reference>
<dbReference type="AlphaFoldDB" id="A0AA39NHR1"/>
<protein>
    <submittedName>
        <fullName evidence="1">Uncharacterized protein</fullName>
    </submittedName>
</protein>
<gene>
    <name evidence="1" type="ORF">EV420DRAFT_1636414</name>
</gene>
<comment type="caution">
    <text evidence="1">The sequence shown here is derived from an EMBL/GenBank/DDBJ whole genome shotgun (WGS) entry which is preliminary data.</text>
</comment>
<organism evidence="1 2">
    <name type="scientific">Armillaria tabescens</name>
    <name type="common">Ringless honey mushroom</name>
    <name type="synonym">Agaricus tabescens</name>
    <dbReference type="NCBI Taxonomy" id="1929756"/>
    <lineage>
        <taxon>Eukaryota</taxon>
        <taxon>Fungi</taxon>
        <taxon>Dikarya</taxon>
        <taxon>Basidiomycota</taxon>
        <taxon>Agaricomycotina</taxon>
        <taxon>Agaricomycetes</taxon>
        <taxon>Agaricomycetidae</taxon>
        <taxon>Agaricales</taxon>
        <taxon>Marasmiineae</taxon>
        <taxon>Physalacriaceae</taxon>
        <taxon>Desarmillaria</taxon>
    </lineage>
</organism>
<dbReference type="RefSeq" id="XP_060336689.1">
    <property type="nucleotide sequence ID" value="XM_060476583.1"/>
</dbReference>
<evidence type="ECO:0000313" key="2">
    <source>
        <dbReference type="Proteomes" id="UP001175211"/>
    </source>
</evidence>
<accession>A0AA39NHR1</accession>
<evidence type="ECO:0000313" key="1">
    <source>
        <dbReference type="EMBL" id="KAK0465862.1"/>
    </source>
</evidence>
<dbReference type="GeneID" id="85360131"/>
<name>A0AA39NHR1_ARMTA</name>
<keyword evidence="2" id="KW-1185">Reference proteome</keyword>
<dbReference type="EMBL" id="JAUEPS010000004">
    <property type="protein sequence ID" value="KAK0465862.1"/>
    <property type="molecule type" value="Genomic_DNA"/>
</dbReference>
<sequence>MAVVVLHGPRLLAASHLDGNSPSDVSEMSLHSLDMQFIVMPRLQESRTPPFDTVGEFIEAFRQMFEGVEFMHKNFVAHNVDHSQRYQHLELNTVVSRRIPHVPGVGLAIISLILGILVGDRSVPELQKLSTDPSARLNPFPFDVYCLGNIMRKDYRIDLCPPLHFLLPLVSDMTQEEPSSRPTMSEASLRAPPSVYAAGFGHRCRRLIYTVTGVAPLPTKEFSEPVTATDSRLRSFYTFTPGHVEGDALLIVILAVL</sequence>